<evidence type="ECO:0000313" key="1">
    <source>
        <dbReference type="EMBL" id="RDH88499.1"/>
    </source>
</evidence>
<keyword evidence="2" id="KW-1185">Reference proteome</keyword>
<dbReference type="AlphaFoldDB" id="A0A370DTL0"/>
<gene>
    <name evidence="1" type="ORF">DIZ78_00760</name>
</gene>
<sequence>MKGENMSESRIKITAIAFIVLGLFALSGTVLAEVKTPDAGQAVMPPQIGEMDDGLMKEKPRVEDLGGGKYRIGNIQLDKKAGRFSLPGAMLYYEEGGPIEYMAVMKGGFKSYESVLEMDANAFEFNLACILIGLDAKGVRLPEYHFDTKPVEGDAVDIRVSWEEKGKRVEVDLLDLVKLRGEAPRDNKKQVWSYTGSTFIEGDRYFAQMNGTLIGVVHDPASIIEHRLGLGLEQWGFVFIDAERAPPIGTKLELTVQRINQ</sequence>
<accession>A0A370DTL0</accession>
<reference evidence="1 2" key="1">
    <citation type="journal article" date="2018" name="ISME J.">
        <title>Endosymbiont genomes yield clues of tubeworm success.</title>
        <authorList>
            <person name="Li Y."/>
            <person name="Liles M.R."/>
            <person name="Halanych K.M."/>
        </authorList>
    </citation>
    <scope>NUCLEOTIDE SEQUENCE [LARGE SCALE GENOMIC DNA]</scope>
    <source>
        <strain evidence="1">A1462</strain>
    </source>
</reference>
<dbReference type="InterPro" id="IPR047750">
    <property type="entry name" value="YdjY-like"/>
</dbReference>
<organism evidence="1 2">
    <name type="scientific">endosymbiont of Escarpia spicata</name>
    <dbReference type="NCBI Taxonomy" id="2200908"/>
    <lineage>
        <taxon>Bacteria</taxon>
        <taxon>Pseudomonadati</taxon>
        <taxon>Pseudomonadota</taxon>
        <taxon>Gammaproteobacteria</taxon>
        <taxon>sulfur-oxidizing symbionts</taxon>
    </lineage>
</organism>
<proteinExistence type="predicted"/>
<dbReference type="NCBIfam" id="NF040466">
    <property type="entry name" value="ydjY_domain"/>
    <property type="match status" value="1"/>
</dbReference>
<name>A0A370DTL0_9GAMM</name>
<evidence type="ECO:0000313" key="2">
    <source>
        <dbReference type="Proteomes" id="UP000254771"/>
    </source>
</evidence>
<dbReference type="Proteomes" id="UP000254771">
    <property type="component" value="Unassembled WGS sequence"/>
</dbReference>
<dbReference type="EMBL" id="QFXE01000001">
    <property type="protein sequence ID" value="RDH88499.1"/>
    <property type="molecule type" value="Genomic_DNA"/>
</dbReference>
<comment type="caution">
    <text evidence="1">The sequence shown here is derived from an EMBL/GenBank/DDBJ whole genome shotgun (WGS) entry which is preliminary data.</text>
</comment>
<protein>
    <submittedName>
        <fullName evidence="1">Uncharacterized protein</fullName>
    </submittedName>
</protein>